<gene>
    <name evidence="8" type="ORF">SKAU_G00253450</name>
</gene>
<dbReference type="SMART" id="SM00320">
    <property type="entry name" value="WD40"/>
    <property type="match status" value="7"/>
</dbReference>
<dbReference type="SUPFAM" id="SSF47769">
    <property type="entry name" value="SAM/Pointed domain"/>
    <property type="match status" value="1"/>
</dbReference>
<dbReference type="SMART" id="SM00454">
    <property type="entry name" value="SAM"/>
    <property type="match status" value="1"/>
</dbReference>
<reference evidence="8" key="1">
    <citation type="journal article" date="2023" name="Science">
        <title>Genome structures resolve the early diversification of teleost fishes.</title>
        <authorList>
            <person name="Parey E."/>
            <person name="Louis A."/>
            <person name="Montfort J."/>
            <person name="Bouchez O."/>
            <person name="Roques C."/>
            <person name="Iampietro C."/>
            <person name="Lluch J."/>
            <person name="Castinel A."/>
            <person name="Donnadieu C."/>
            <person name="Desvignes T."/>
            <person name="Floi Bucao C."/>
            <person name="Jouanno E."/>
            <person name="Wen M."/>
            <person name="Mejri S."/>
            <person name="Dirks R."/>
            <person name="Jansen H."/>
            <person name="Henkel C."/>
            <person name="Chen W.J."/>
            <person name="Zahm M."/>
            <person name="Cabau C."/>
            <person name="Klopp C."/>
            <person name="Thompson A.W."/>
            <person name="Robinson-Rechavi M."/>
            <person name="Braasch I."/>
            <person name="Lecointre G."/>
            <person name="Bobe J."/>
            <person name="Postlethwait J.H."/>
            <person name="Berthelot C."/>
            <person name="Roest Crollius H."/>
            <person name="Guiguen Y."/>
        </authorList>
    </citation>
    <scope>NUCLEOTIDE SEQUENCE</scope>
    <source>
        <strain evidence="8">WJC10195</strain>
    </source>
</reference>
<dbReference type="Pfam" id="PF04564">
    <property type="entry name" value="U-box"/>
    <property type="match status" value="1"/>
</dbReference>
<dbReference type="InterPro" id="IPR020472">
    <property type="entry name" value="WD40_PAC1"/>
</dbReference>
<dbReference type="InterPro" id="IPR036322">
    <property type="entry name" value="WD40_repeat_dom_sf"/>
</dbReference>
<dbReference type="Gene3D" id="3.30.40.10">
    <property type="entry name" value="Zinc/RING finger domain, C3HC4 (zinc finger)"/>
    <property type="match status" value="1"/>
</dbReference>
<dbReference type="Pfam" id="PF07647">
    <property type="entry name" value="SAM_2"/>
    <property type="match status" value="1"/>
</dbReference>
<dbReference type="PROSITE" id="PS50082">
    <property type="entry name" value="WD_REPEATS_2"/>
    <property type="match status" value="3"/>
</dbReference>
<feature type="region of interest" description="Disordered" evidence="5">
    <location>
        <begin position="314"/>
        <end position="337"/>
    </location>
</feature>
<dbReference type="InterPro" id="IPR015943">
    <property type="entry name" value="WD40/YVTN_repeat-like_dom_sf"/>
</dbReference>
<feature type="domain" description="U-box" evidence="7">
    <location>
        <begin position="419"/>
        <end position="493"/>
    </location>
</feature>
<dbReference type="InterPro" id="IPR052085">
    <property type="entry name" value="WD-SAM-U-box"/>
</dbReference>
<dbReference type="EMBL" id="JAINUF010000009">
    <property type="protein sequence ID" value="KAJ8350215.1"/>
    <property type="molecule type" value="Genomic_DNA"/>
</dbReference>
<evidence type="ECO:0000256" key="2">
    <source>
        <dbReference type="ARBA" id="ARBA00022574"/>
    </source>
</evidence>
<dbReference type="Pfam" id="PF00400">
    <property type="entry name" value="WD40"/>
    <property type="match status" value="7"/>
</dbReference>
<keyword evidence="3" id="KW-0677">Repeat</keyword>
<dbReference type="PANTHER" id="PTHR46573">
    <property type="entry name" value="WD REPEAT, SAM AND U-BOX DOMAIN-CONTAINING PROTEIN 1"/>
    <property type="match status" value="1"/>
</dbReference>
<dbReference type="InterPro" id="IPR013761">
    <property type="entry name" value="SAM/pointed_sf"/>
</dbReference>
<evidence type="ECO:0000313" key="9">
    <source>
        <dbReference type="Proteomes" id="UP001152622"/>
    </source>
</evidence>
<name>A0A9Q1F3K5_SYNKA</name>
<evidence type="ECO:0000256" key="5">
    <source>
        <dbReference type="SAM" id="MobiDB-lite"/>
    </source>
</evidence>
<feature type="repeat" description="WD" evidence="4">
    <location>
        <begin position="100"/>
        <end position="134"/>
    </location>
</feature>
<evidence type="ECO:0000256" key="4">
    <source>
        <dbReference type="PROSITE-ProRule" id="PRU00221"/>
    </source>
</evidence>
<dbReference type="PANTHER" id="PTHR46573:SF1">
    <property type="entry name" value="WD REPEAT, SAM AND U-BOX DOMAIN-CONTAINING PROTEIN 1"/>
    <property type="match status" value="1"/>
</dbReference>
<dbReference type="GO" id="GO:0016567">
    <property type="term" value="P:protein ubiquitination"/>
    <property type="evidence" value="ECO:0007669"/>
    <property type="project" value="InterPro"/>
</dbReference>
<dbReference type="PROSITE" id="PS51698">
    <property type="entry name" value="U_BOX"/>
    <property type="match status" value="1"/>
</dbReference>
<dbReference type="SMART" id="SM00504">
    <property type="entry name" value="Ubox"/>
    <property type="match status" value="1"/>
</dbReference>
<feature type="repeat" description="WD" evidence="4">
    <location>
        <begin position="50"/>
        <end position="91"/>
    </location>
</feature>
<dbReference type="SUPFAM" id="SSF50978">
    <property type="entry name" value="WD40 repeat-like"/>
    <property type="match status" value="1"/>
</dbReference>
<dbReference type="PROSITE" id="PS50294">
    <property type="entry name" value="WD_REPEATS_REGION"/>
    <property type="match status" value="1"/>
</dbReference>
<dbReference type="GO" id="GO:0004842">
    <property type="term" value="F:ubiquitin-protein transferase activity"/>
    <property type="evidence" value="ECO:0007669"/>
    <property type="project" value="InterPro"/>
</dbReference>
<dbReference type="Proteomes" id="UP001152622">
    <property type="component" value="Chromosome 9"/>
</dbReference>
<dbReference type="InterPro" id="IPR013083">
    <property type="entry name" value="Znf_RING/FYVE/PHD"/>
</dbReference>
<accession>A0A9Q1F3K5</accession>
<evidence type="ECO:0000256" key="1">
    <source>
        <dbReference type="ARBA" id="ARBA00020894"/>
    </source>
</evidence>
<dbReference type="OrthoDB" id="10064100at2759"/>
<dbReference type="PRINTS" id="PR00320">
    <property type="entry name" value="GPROTEINBRPT"/>
</dbReference>
<protein>
    <recommendedName>
        <fullName evidence="1">WD repeat, SAM and U-box domain-containing protein 1</fullName>
    </recommendedName>
</protein>
<evidence type="ECO:0000313" key="8">
    <source>
        <dbReference type="EMBL" id="KAJ8350215.1"/>
    </source>
</evidence>
<organism evidence="8 9">
    <name type="scientific">Synaphobranchus kaupii</name>
    <name type="common">Kaup's arrowtooth eel</name>
    <dbReference type="NCBI Taxonomy" id="118154"/>
    <lineage>
        <taxon>Eukaryota</taxon>
        <taxon>Metazoa</taxon>
        <taxon>Chordata</taxon>
        <taxon>Craniata</taxon>
        <taxon>Vertebrata</taxon>
        <taxon>Euteleostomi</taxon>
        <taxon>Actinopterygii</taxon>
        <taxon>Neopterygii</taxon>
        <taxon>Teleostei</taxon>
        <taxon>Anguilliformes</taxon>
        <taxon>Synaphobranchidae</taxon>
        <taxon>Synaphobranchus</taxon>
    </lineage>
</organism>
<dbReference type="CDD" id="cd16655">
    <property type="entry name" value="RING-Ubox_WDSUB1-like"/>
    <property type="match status" value="1"/>
</dbReference>
<evidence type="ECO:0000256" key="3">
    <source>
        <dbReference type="ARBA" id="ARBA00022737"/>
    </source>
</evidence>
<feature type="domain" description="SAM" evidence="6">
    <location>
        <begin position="350"/>
        <end position="414"/>
    </location>
</feature>
<proteinExistence type="predicted"/>
<keyword evidence="9" id="KW-1185">Reference proteome</keyword>
<dbReference type="AlphaFoldDB" id="A0A9Q1F3K5"/>
<dbReference type="CDD" id="cd00200">
    <property type="entry name" value="WD40"/>
    <property type="match status" value="1"/>
</dbReference>
<dbReference type="Gene3D" id="2.130.10.10">
    <property type="entry name" value="YVTN repeat-like/Quinoprotein amine dehydrogenase"/>
    <property type="match status" value="2"/>
</dbReference>
<comment type="caution">
    <text evidence="8">The sequence shown here is derived from an EMBL/GenBank/DDBJ whole genome shotgun (WGS) entry which is preliminary data.</text>
</comment>
<evidence type="ECO:0000259" key="7">
    <source>
        <dbReference type="PROSITE" id="PS51698"/>
    </source>
</evidence>
<evidence type="ECO:0000259" key="6">
    <source>
        <dbReference type="PROSITE" id="PS50105"/>
    </source>
</evidence>
<feature type="repeat" description="WD" evidence="4">
    <location>
        <begin position="234"/>
        <end position="275"/>
    </location>
</feature>
<sequence>MVSLICTLQHHTADVNWCAFSRNLLATCSSDKTIRIFSSLDFSELPFSPLIGHGYAVHCCCFTACGQYLASCSTDGTTIVWSMGTGEMVTAFDHPGRSPVRVCAFSADSAYLVSGASDGTFALWDFRSRTLRRTGVVNEDSVVACSVSPCGQMFVTGSTNGDLGIWSLEANQIHAERNAHDLGVTCCHFASQIHIEGEKVEVRLASCGQDSQLKIWEISQLTPAGCKMQLLHTLTAQSAPVLSCAFSPDGQLIVSSSVDKTVTVYNASQGALLYTLNQHERYVAACAFSPVASLMATGSMDVVNVWRVGDGIREGGDEGEAQPGETTTTNASCKGKDRKLGHSGQLVGDWSEEDVQAWLREEGLEALVSTFGDNNIDGQELLGLSKESLATELNIDSVGLRNKLIRKIEELKMTLVCADDPDEFVCPITREVMRDPVIAADGYSYEREAIQSWINSKNRSSPMTNLPLQTTILTPNRTLKMAIGRWKSSQLCLCKSVCVRCPAWLNHSVQSCNKSAGRTHLSVRIKPNLNTACGQYSFR</sequence>
<dbReference type="InterPro" id="IPR001680">
    <property type="entry name" value="WD40_rpt"/>
</dbReference>
<dbReference type="PROSITE" id="PS50105">
    <property type="entry name" value="SAM_DOMAIN"/>
    <property type="match status" value="1"/>
</dbReference>
<dbReference type="SUPFAM" id="SSF57850">
    <property type="entry name" value="RING/U-box"/>
    <property type="match status" value="1"/>
</dbReference>
<dbReference type="InterPro" id="IPR003613">
    <property type="entry name" value="Ubox_domain"/>
</dbReference>
<dbReference type="Gene3D" id="1.10.150.50">
    <property type="entry name" value="Transcription Factor, Ets-1"/>
    <property type="match status" value="1"/>
</dbReference>
<dbReference type="InterPro" id="IPR001660">
    <property type="entry name" value="SAM"/>
</dbReference>
<keyword evidence="2 4" id="KW-0853">WD repeat</keyword>